<evidence type="ECO:0000313" key="1">
    <source>
        <dbReference type="EMBL" id="RIW37727.1"/>
    </source>
</evidence>
<dbReference type="EMBL" id="QXIR01000003">
    <property type="protein sequence ID" value="RIW37727.1"/>
    <property type="molecule type" value="Genomic_DNA"/>
</dbReference>
<accession>A0A3A1R5R4</accession>
<comment type="caution">
    <text evidence="1">The sequence shown here is derived from an EMBL/GenBank/DDBJ whole genome shotgun (WGS) entry which is preliminary data.</text>
</comment>
<evidence type="ECO:0000313" key="2">
    <source>
        <dbReference type="Proteomes" id="UP000265801"/>
    </source>
</evidence>
<name>A0A3A1R5R4_9BACI</name>
<keyword evidence="2" id="KW-1185">Reference proteome</keyword>
<gene>
    <name evidence="1" type="ORF">D3H55_03940</name>
</gene>
<reference evidence="1 2" key="1">
    <citation type="submission" date="2018-09" db="EMBL/GenBank/DDBJ databases">
        <title>Bacillus saliacetes sp. nov., isolated from Thai shrimp paste (Ka-pi).</title>
        <authorList>
            <person name="Daroonpunt R."/>
            <person name="Tanasupawat S."/>
            <person name="Yiamsombut S."/>
        </authorList>
    </citation>
    <scope>NUCLEOTIDE SEQUENCE [LARGE SCALE GENOMIC DNA]</scope>
    <source>
        <strain evidence="1 2">SKP7-4</strain>
    </source>
</reference>
<dbReference type="AlphaFoldDB" id="A0A3A1R5R4"/>
<dbReference type="Proteomes" id="UP000265801">
    <property type="component" value="Unassembled WGS sequence"/>
</dbReference>
<organism evidence="1 2">
    <name type="scientific">Bacillus salacetis</name>
    <dbReference type="NCBI Taxonomy" id="2315464"/>
    <lineage>
        <taxon>Bacteria</taxon>
        <taxon>Bacillati</taxon>
        <taxon>Bacillota</taxon>
        <taxon>Bacilli</taxon>
        <taxon>Bacillales</taxon>
        <taxon>Bacillaceae</taxon>
        <taxon>Bacillus</taxon>
    </lineage>
</organism>
<proteinExistence type="predicted"/>
<protein>
    <submittedName>
        <fullName evidence="1">Uncharacterized protein</fullName>
    </submittedName>
</protein>
<sequence length="61" mass="7045">MPSFFMIKLTNCFIYVSNIIKTGKEIKGYRGIPLHLNEYAGSVNLQEGWGEIHKIISKLRF</sequence>